<dbReference type="EMBL" id="BAAAYG010000005">
    <property type="protein sequence ID" value="GAA3285164.1"/>
    <property type="molecule type" value="Genomic_DNA"/>
</dbReference>
<gene>
    <name evidence="3" type="ORF">GCM10020260_17260</name>
</gene>
<dbReference type="RefSeq" id="WP_344720279.1">
    <property type="nucleotide sequence ID" value="NZ_BAAAYG010000005.1"/>
</dbReference>
<evidence type="ECO:0008006" key="5">
    <source>
        <dbReference type="Google" id="ProtNLM"/>
    </source>
</evidence>
<accession>A0ABP6REL4</accession>
<feature type="transmembrane region" description="Helical" evidence="2">
    <location>
        <begin position="125"/>
        <end position="144"/>
    </location>
</feature>
<feature type="transmembrane region" description="Helical" evidence="2">
    <location>
        <begin position="58"/>
        <end position="78"/>
    </location>
</feature>
<sequence length="329" mass="33028">MTSSRAAAEAPSEHPSTGTATTPVSREGLGALVVALAVLWQGIGTGVVGHVVAPEHSVLTTATAFLVAAVVGVAGWQLDGLRRGGRPQAAPLLARIGLRDLLLVNGVTAGAFGLFYIAATLIAPTAASVLEVGIGPVVVLLVTWRAVRHRAAAWVHPLLVLALSGTTATMILVEASRAGGDAGRLLLGTLLCLAAGICAVGVLLVSKVMASRGILAWEISAVRFHLVWVLGLALTVPGAVEAGLSAGELAGIVLVGAAAIAGPILLLQWGVTLAKTLHAALLLACLPAVVLAADLVLGASFPLLVVAGVVGIVLVSVFSTVRDRRQAAG</sequence>
<protein>
    <recommendedName>
        <fullName evidence="5">EamA-like transporter family protein</fullName>
    </recommendedName>
</protein>
<feature type="transmembrane region" description="Helical" evidence="2">
    <location>
        <begin position="303"/>
        <end position="321"/>
    </location>
</feature>
<keyword evidence="4" id="KW-1185">Reference proteome</keyword>
<evidence type="ECO:0000256" key="2">
    <source>
        <dbReference type="SAM" id="Phobius"/>
    </source>
</evidence>
<name>A0ABP6REL4_9MICC</name>
<keyword evidence="2" id="KW-0812">Transmembrane</keyword>
<dbReference type="Proteomes" id="UP001501736">
    <property type="component" value="Unassembled WGS sequence"/>
</dbReference>
<reference evidence="4" key="1">
    <citation type="journal article" date="2019" name="Int. J. Syst. Evol. Microbiol.">
        <title>The Global Catalogue of Microorganisms (GCM) 10K type strain sequencing project: providing services to taxonomists for standard genome sequencing and annotation.</title>
        <authorList>
            <consortium name="The Broad Institute Genomics Platform"/>
            <consortium name="The Broad Institute Genome Sequencing Center for Infectious Disease"/>
            <person name="Wu L."/>
            <person name="Ma J."/>
        </authorList>
    </citation>
    <scope>NUCLEOTIDE SEQUENCE [LARGE SCALE GENOMIC DNA]</scope>
    <source>
        <strain evidence="4">JCM 11483</strain>
    </source>
</reference>
<feature type="transmembrane region" description="Helical" evidence="2">
    <location>
        <begin position="98"/>
        <end position="119"/>
    </location>
</feature>
<keyword evidence="2" id="KW-0472">Membrane</keyword>
<evidence type="ECO:0000313" key="3">
    <source>
        <dbReference type="EMBL" id="GAA3285164.1"/>
    </source>
</evidence>
<proteinExistence type="predicted"/>
<feature type="compositionally biased region" description="Polar residues" evidence="1">
    <location>
        <begin position="14"/>
        <end position="23"/>
    </location>
</feature>
<feature type="transmembrane region" description="Helical" evidence="2">
    <location>
        <begin position="151"/>
        <end position="173"/>
    </location>
</feature>
<feature type="transmembrane region" description="Helical" evidence="2">
    <location>
        <begin position="279"/>
        <end position="297"/>
    </location>
</feature>
<organism evidence="3 4">
    <name type="scientific">Nesterenkonia halobia</name>
    <dbReference type="NCBI Taxonomy" id="37922"/>
    <lineage>
        <taxon>Bacteria</taxon>
        <taxon>Bacillati</taxon>
        <taxon>Actinomycetota</taxon>
        <taxon>Actinomycetes</taxon>
        <taxon>Micrococcales</taxon>
        <taxon>Micrococcaceae</taxon>
        <taxon>Nesterenkonia</taxon>
    </lineage>
</organism>
<keyword evidence="2" id="KW-1133">Transmembrane helix</keyword>
<feature type="transmembrane region" description="Helical" evidence="2">
    <location>
        <begin position="246"/>
        <end position="267"/>
    </location>
</feature>
<feature type="transmembrane region" description="Helical" evidence="2">
    <location>
        <begin position="222"/>
        <end position="240"/>
    </location>
</feature>
<feature type="transmembrane region" description="Helical" evidence="2">
    <location>
        <begin position="185"/>
        <end position="210"/>
    </location>
</feature>
<feature type="region of interest" description="Disordered" evidence="1">
    <location>
        <begin position="1"/>
        <end position="23"/>
    </location>
</feature>
<evidence type="ECO:0000256" key="1">
    <source>
        <dbReference type="SAM" id="MobiDB-lite"/>
    </source>
</evidence>
<evidence type="ECO:0000313" key="4">
    <source>
        <dbReference type="Proteomes" id="UP001501736"/>
    </source>
</evidence>
<comment type="caution">
    <text evidence="3">The sequence shown here is derived from an EMBL/GenBank/DDBJ whole genome shotgun (WGS) entry which is preliminary data.</text>
</comment>
<feature type="transmembrane region" description="Helical" evidence="2">
    <location>
        <begin position="29"/>
        <end position="52"/>
    </location>
</feature>